<evidence type="ECO:0000313" key="2">
    <source>
        <dbReference type="Proteomes" id="UP001165101"/>
    </source>
</evidence>
<comment type="caution">
    <text evidence="1">The sequence shown here is derived from an EMBL/GenBank/DDBJ whole genome shotgun (WGS) entry which is preliminary data.</text>
</comment>
<protein>
    <submittedName>
        <fullName evidence="1">Unnamed protein product</fullName>
    </submittedName>
</protein>
<dbReference type="Proteomes" id="UP001165101">
    <property type="component" value="Unassembled WGS sequence"/>
</dbReference>
<gene>
    <name evidence="1" type="ORF">Cboi01_000625800</name>
</gene>
<reference evidence="1" key="1">
    <citation type="submission" date="2023-04" db="EMBL/GenBank/DDBJ databases">
        <title>Candida boidinii NBRC 1967.</title>
        <authorList>
            <person name="Ichikawa N."/>
            <person name="Sato H."/>
            <person name="Tonouchi N."/>
        </authorList>
    </citation>
    <scope>NUCLEOTIDE SEQUENCE</scope>
    <source>
        <strain evidence="1">NBRC 1967</strain>
    </source>
</reference>
<evidence type="ECO:0000313" key="1">
    <source>
        <dbReference type="EMBL" id="GMF03132.1"/>
    </source>
</evidence>
<keyword evidence="2" id="KW-1185">Reference proteome</keyword>
<dbReference type="EMBL" id="BSXV01005959">
    <property type="protein sequence ID" value="GMF03132.1"/>
    <property type="molecule type" value="Genomic_DNA"/>
</dbReference>
<organism evidence="1 2">
    <name type="scientific">Candida boidinii</name>
    <name type="common">Yeast</name>
    <dbReference type="NCBI Taxonomy" id="5477"/>
    <lineage>
        <taxon>Eukaryota</taxon>
        <taxon>Fungi</taxon>
        <taxon>Dikarya</taxon>
        <taxon>Ascomycota</taxon>
        <taxon>Saccharomycotina</taxon>
        <taxon>Pichiomycetes</taxon>
        <taxon>Pichiales</taxon>
        <taxon>Pichiaceae</taxon>
        <taxon>Ogataea</taxon>
        <taxon>Ogataea/Candida clade</taxon>
    </lineage>
</organism>
<proteinExistence type="predicted"/>
<name>A0ACB5U6H2_CANBO</name>
<accession>A0ACB5U6H2</accession>
<sequence length="235" mass="24870">MSQTHLSPFQTRNSGAFSVGGTTQTGNKLQGKTTNASGVTITINGGSSEQEQRELDQSSLTSSFASFHDSPGPLYATKNIPFTSSFSCKSNFDLSPIKSSETGPLLEPLTPVYNPNSIGHMGISLTHNIGASSVSKALNNYTGSDLNSIASGKQNNSSIVSKTFGSNKNGAANKNINGIPSASNNSILPSSMEIAIVTNLEILQLVLVYQILLTKILIRIIILEHTSQTISIELH</sequence>